<reference evidence="3" key="1">
    <citation type="journal article" date="2019" name="Int. J. Syst. Evol. Microbiol.">
        <title>The Global Catalogue of Microorganisms (GCM) 10K type strain sequencing project: providing services to taxonomists for standard genome sequencing and annotation.</title>
        <authorList>
            <consortium name="The Broad Institute Genomics Platform"/>
            <consortium name="The Broad Institute Genome Sequencing Center for Infectious Disease"/>
            <person name="Wu L."/>
            <person name="Ma J."/>
        </authorList>
    </citation>
    <scope>NUCLEOTIDE SEQUENCE [LARGE SCALE GENOMIC DNA]</scope>
    <source>
        <strain evidence="3">IBRC-M 10490</strain>
    </source>
</reference>
<evidence type="ECO:0000313" key="2">
    <source>
        <dbReference type="EMBL" id="MFC4373033.1"/>
    </source>
</evidence>
<dbReference type="Proteomes" id="UP001595844">
    <property type="component" value="Unassembled WGS sequence"/>
</dbReference>
<feature type="region of interest" description="Disordered" evidence="1">
    <location>
        <begin position="63"/>
        <end position="90"/>
    </location>
</feature>
<protein>
    <submittedName>
        <fullName evidence="2">DUF2277 domain-containing protein</fullName>
    </submittedName>
</protein>
<evidence type="ECO:0000256" key="1">
    <source>
        <dbReference type="SAM" id="MobiDB-lite"/>
    </source>
</evidence>
<comment type="caution">
    <text evidence="2">The sequence shown here is derived from an EMBL/GenBank/DDBJ whole genome shotgun (WGS) entry which is preliminary data.</text>
</comment>
<proteinExistence type="predicted"/>
<dbReference type="Pfam" id="PF10041">
    <property type="entry name" value="DUF2277"/>
    <property type="match status" value="1"/>
</dbReference>
<name>A0ABV8VAW6_9NOCA</name>
<dbReference type="EMBL" id="JBHSDL010000003">
    <property type="protein sequence ID" value="MFC4373033.1"/>
    <property type="molecule type" value="Genomic_DNA"/>
</dbReference>
<feature type="compositionally biased region" description="Basic and acidic residues" evidence="1">
    <location>
        <begin position="80"/>
        <end position="90"/>
    </location>
</feature>
<sequence length="90" mass="9540">MCRNITVLRGLEPAATEQEIYAAALQYVRKVGGISGLSSTTKPAVDKAVAAIAAATTTLLDELPDRRVPPPTEPPLRRIAARDAEVQETG</sequence>
<gene>
    <name evidence="2" type="ORF">ACFO5K_02870</name>
</gene>
<dbReference type="RefSeq" id="WP_378555551.1">
    <property type="nucleotide sequence ID" value="NZ_JBHSDL010000003.1"/>
</dbReference>
<dbReference type="InterPro" id="IPR018735">
    <property type="entry name" value="DUF2277"/>
</dbReference>
<organism evidence="2 3">
    <name type="scientific">Nocardia halotolerans</name>
    <dbReference type="NCBI Taxonomy" id="1755878"/>
    <lineage>
        <taxon>Bacteria</taxon>
        <taxon>Bacillati</taxon>
        <taxon>Actinomycetota</taxon>
        <taxon>Actinomycetes</taxon>
        <taxon>Mycobacteriales</taxon>
        <taxon>Nocardiaceae</taxon>
        <taxon>Nocardia</taxon>
    </lineage>
</organism>
<accession>A0ABV8VAW6</accession>
<evidence type="ECO:0000313" key="3">
    <source>
        <dbReference type="Proteomes" id="UP001595844"/>
    </source>
</evidence>
<keyword evidence="3" id="KW-1185">Reference proteome</keyword>